<gene>
    <name evidence="2" type="ORF">HDK90DRAFT_543542</name>
</gene>
<feature type="compositionally biased region" description="Basic residues" evidence="1">
    <location>
        <begin position="69"/>
        <end position="102"/>
    </location>
</feature>
<feature type="compositionally biased region" description="Low complexity" evidence="1">
    <location>
        <begin position="36"/>
        <end position="58"/>
    </location>
</feature>
<proteinExistence type="predicted"/>
<sequence length="194" mass="20453">MAGPKSHSRRASLSLADLIYTTTSLSQLGLYPAPLSTTTSSRSTIYSSSSSRANAASAKVNARVDGQPKHFKKSKSKGTLKNKTKSNAKGKCPKGKRKRLIKTTKASTTTCSNPSDEAPSPPSSIPAPIQAVLLHEYSTRDFDRSADALAAWMNARWAKTGYSVGVEAVAGVLGEASGGVGERHGAVWDGVFVR</sequence>
<comment type="caution">
    <text evidence="2">The sequence shown here is derived from an EMBL/GenBank/DDBJ whole genome shotgun (WGS) entry which is preliminary data.</text>
</comment>
<evidence type="ECO:0000313" key="2">
    <source>
        <dbReference type="EMBL" id="KAK8224792.1"/>
    </source>
</evidence>
<dbReference type="Proteomes" id="UP001492380">
    <property type="component" value="Unassembled WGS sequence"/>
</dbReference>
<accession>A0ABR1YBI2</accession>
<dbReference type="EMBL" id="JBBWRZ010000012">
    <property type="protein sequence ID" value="KAK8224792.1"/>
    <property type="molecule type" value="Genomic_DNA"/>
</dbReference>
<evidence type="ECO:0000313" key="3">
    <source>
        <dbReference type="Proteomes" id="UP001492380"/>
    </source>
</evidence>
<organism evidence="2 3">
    <name type="scientific">Phyllosticta capitalensis</name>
    <dbReference type="NCBI Taxonomy" id="121624"/>
    <lineage>
        <taxon>Eukaryota</taxon>
        <taxon>Fungi</taxon>
        <taxon>Dikarya</taxon>
        <taxon>Ascomycota</taxon>
        <taxon>Pezizomycotina</taxon>
        <taxon>Dothideomycetes</taxon>
        <taxon>Dothideomycetes incertae sedis</taxon>
        <taxon>Botryosphaeriales</taxon>
        <taxon>Phyllostictaceae</taxon>
        <taxon>Phyllosticta</taxon>
    </lineage>
</organism>
<protein>
    <submittedName>
        <fullName evidence="2">Uncharacterized protein</fullName>
    </submittedName>
</protein>
<evidence type="ECO:0000256" key="1">
    <source>
        <dbReference type="SAM" id="MobiDB-lite"/>
    </source>
</evidence>
<reference evidence="2 3" key="1">
    <citation type="submission" date="2024-04" db="EMBL/GenBank/DDBJ databases">
        <title>Phyllosticta paracitricarpa is synonymous to the EU quarantine fungus P. citricarpa based on phylogenomic analyses.</title>
        <authorList>
            <consortium name="Lawrence Berkeley National Laboratory"/>
            <person name="Van Ingen-Buijs V.A."/>
            <person name="Van Westerhoven A.C."/>
            <person name="Haridas S."/>
            <person name="Skiadas P."/>
            <person name="Martin F."/>
            <person name="Groenewald J.Z."/>
            <person name="Crous P.W."/>
            <person name="Seidl M.F."/>
        </authorList>
    </citation>
    <scope>NUCLEOTIDE SEQUENCE [LARGE SCALE GENOMIC DNA]</scope>
    <source>
        <strain evidence="2 3">CBS 123374</strain>
    </source>
</reference>
<name>A0ABR1YBI2_9PEZI</name>
<keyword evidence="3" id="KW-1185">Reference proteome</keyword>
<feature type="region of interest" description="Disordered" evidence="1">
    <location>
        <begin position="31"/>
        <end position="125"/>
    </location>
</feature>